<reference evidence="3 4" key="1">
    <citation type="submission" date="2014-05" db="EMBL/GenBank/DDBJ databases">
        <title>Draft Genome Sequence of Kitasatospora cheerisanensis KCTC 2395.</title>
        <authorList>
            <person name="Nam D.H."/>
        </authorList>
    </citation>
    <scope>NUCLEOTIDE SEQUENCE [LARGE SCALE GENOMIC DNA]</scope>
    <source>
        <strain evidence="3 4">KCTC 2395</strain>
    </source>
</reference>
<sequence>MQPIAIPPLAEFATRVFDRTDRTGDCWLWKGHKNAEGYAWTHAAGHHRLVHRFSYEALVGPIPVGFQIDHLCKVRHCVNPAHLEAVTPKVNVQRSTSANRRKTHCPQGHPYDEANTYRPPGRTARACRACRNGKKSIRRNQIGGAK</sequence>
<gene>
    <name evidence="3" type="ORF">KCH_15020</name>
</gene>
<organism evidence="3 4">
    <name type="scientific">Kitasatospora cheerisanensis KCTC 2395</name>
    <dbReference type="NCBI Taxonomy" id="1348663"/>
    <lineage>
        <taxon>Bacteria</taxon>
        <taxon>Bacillati</taxon>
        <taxon>Actinomycetota</taxon>
        <taxon>Actinomycetes</taxon>
        <taxon>Kitasatosporales</taxon>
        <taxon>Streptomycetaceae</taxon>
        <taxon>Kitasatospora</taxon>
    </lineage>
</organism>
<evidence type="ECO:0000259" key="2">
    <source>
        <dbReference type="Pfam" id="PF13392"/>
    </source>
</evidence>
<evidence type="ECO:0000313" key="4">
    <source>
        <dbReference type="Proteomes" id="UP000027178"/>
    </source>
</evidence>
<dbReference type="Pfam" id="PF13392">
    <property type="entry name" value="HNH_3"/>
    <property type="match status" value="1"/>
</dbReference>
<name>A0A066YZ08_9ACTN</name>
<protein>
    <recommendedName>
        <fullName evidence="2">HNH nuclease domain-containing protein</fullName>
    </recommendedName>
</protein>
<feature type="domain" description="HNH nuclease" evidence="2">
    <location>
        <begin position="48"/>
        <end position="92"/>
    </location>
</feature>
<dbReference type="eggNOG" id="ENOG5033A1Y">
    <property type="taxonomic scope" value="Bacteria"/>
</dbReference>
<evidence type="ECO:0000313" key="3">
    <source>
        <dbReference type="EMBL" id="KDN86768.1"/>
    </source>
</evidence>
<dbReference type="InterPro" id="IPR044925">
    <property type="entry name" value="His-Me_finger_sf"/>
</dbReference>
<proteinExistence type="predicted"/>
<dbReference type="Gene3D" id="3.90.75.10">
    <property type="entry name" value="Homing Intron 3 (I-ppo) Encoded Endonuclease, Chain A"/>
    <property type="match status" value="1"/>
</dbReference>
<dbReference type="InterPro" id="IPR003615">
    <property type="entry name" value="HNH_nuc"/>
</dbReference>
<dbReference type="OrthoDB" id="3732358at2"/>
<dbReference type="Proteomes" id="UP000027178">
    <property type="component" value="Unassembled WGS sequence"/>
</dbReference>
<dbReference type="PATRIC" id="fig|1348663.4.peg.1441"/>
<evidence type="ECO:0000256" key="1">
    <source>
        <dbReference type="SAM" id="MobiDB-lite"/>
    </source>
</evidence>
<dbReference type="HOGENOM" id="CLU_1774951_0_0_11"/>
<dbReference type="SUPFAM" id="SSF54060">
    <property type="entry name" value="His-Me finger endonucleases"/>
    <property type="match status" value="1"/>
</dbReference>
<dbReference type="GO" id="GO:0004519">
    <property type="term" value="F:endonuclease activity"/>
    <property type="evidence" value="ECO:0007669"/>
    <property type="project" value="InterPro"/>
</dbReference>
<dbReference type="EMBL" id="JNBY01000054">
    <property type="protein sequence ID" value="KDN86768.1"/>
    <property type="molecule type" value="Genomic_DNA"/>
</dbReference>
<comment type="caution">
    <text evidence="3">The sequence shown here is derived from an EMBL/GenBank/DDBJ whole genome shotgun (WGS) entry which is preliminary data.</text>
</comment>
<dbReference type="InterPro" id="IPR044930">
    <property type="entry name" value="Homing_endonuclease_His-Me"/>
</dbReference>
<accession>A0A066YZ08</accession>
<feature type="region of interest" description="Disordered" evidence="1">
    <location>
        <begin position="94"/>
        <end position="118"/>
    </location>
</feature>
<dbReference type="AlphaFoldDB" id="A0A066YZ08"/>
<keyword evidence="4" id="KW-1185">Reference proteome</keyword>